<dbReference type="SUPFAM" id="SSF100950">
    <property type="entry name" value="NagB/RpiA/CoA transferase-like"/>
    <property type="match status" value="1"/>
</dbReference>
<keyword evidence="1" id="KW-0813">Transport</keyword>
<keyword evidence="3" id="KW-0479">Metal-binding</keyword>
<keyword evidence="4" id="KW-0677">Repeat</keyword>
<dbReference type="InterPro" id="IPR017896">
    <property type="entry name" value="4Fe4S_Fe-S-bd"/>
</dbReference>
<gene>
    <name evidence="9" type="ORF">GQ466_24340</name>
</gene>
<evidence type="ECO:0000313" key="9">
    <source>
        <dbReference type="EMBL" id="MXQ67150.1"/>
    </source>
</evidence>
<dbReference type="InterPro" id="IPR003741">
    <property type="entry name" value="LUD_dom"/>
</dbReference>
<sequence length="417" mass="43720">MTPRPKFAAAARPALADTALRRALADTAADARARRAAAVAELPDWPALRAAGRAVKDRTLLNLDACLERLERAVVDAGGTVHWAENAAQAARTVVRLAAAAGAGEVAAPAASVLEEIGLDGALTAAGIAVHRTGADAEFPAGARVAVTGVDLMVAETGTMVALERAGDVRRCLTVPDALITVAGLEQVVPDRADLEVLLQSVSRSAGERLAPVVSAWTGVVAGDGPAAFHLVLVDNGRTRALADEVGRAALRCVGCDACLHVCPVYERTGPEPYGAPHAGPIGAIRTPQLRGVASAANASLPFASTLCGACADVCPVEIDIPEVLVRLRGKVVDARRGRPVPTPELAMMRAAAWTLTDPHRYEAALRGGTRWARLLARGGRIRRLPGRLGVWTDARDLPVPPARSFRVWWRDRGERP</sequence>
<evidence type="ECO:0000313" key="10">
    <source>
        <dbReference type="Proteomes" id="UP000431901"/>
    </source>
</evidence>
<dbReference type="InterPro" id="IPR009051">
    <property type="entry name" value="Helical_ferredxn"/>
</dbReference>
<dbReference type="Pfam" id="PF13183">
    <property type="entry name" value="Fer4_8"/>
    <property type="match status" value="1"/>
</dbReference>
<keyword evidence="7" id="KW-0411">Iron-sulfur</keyword>
<keyword evidence="6" id="KW-0408">Iron</keyword>
<dbReference type="AlphaFoldDB" id="A0A6I4WE68"/>
<dbReference type="InterPro" id="IPR024569">
    <property type="entry name" value="LutB_C"/>
</dbReference>
<protein>
    <submittedName>
        <fullName evidence="9">DUF3390 domain-containing protein</fullName>
    </submittedName>
</protein>
<evidence type="ECO:0000256" key="5">
    <source>
        <dbReference type="ARBA" id="ARBA00022982"/>
    </source>
</evidence>
<dbReference type="PROSITE" id="PS00198">
    <property type="entry name" value="4FE4S_FER_1"/>
    <property type="match status" value="1"/>
</dbReference>
<evidence type="ECO:0000256" key="4">
    <source>
        <dbReference type="ARBA" id="ARBA00022737"/>
    </source>
</evidence>
<keyword evidence="2" id="KW-0004">4Fe-4S</keyword>
<evidence type="ECO:0000256" key="2">
    <source>
        <dbReference type="ARBA" id="ARBA00022485"/>
    </source>
</evidence>
<dbReference type="Gene3D" id="3.40.50.10420">
    <property type="entry name" value="NagB/RpiA/CoA transferase-like"/>
    <property type="match status" value="1"/>
</dbReference>
<organism evidence="9 10">
    <name type="scientific">Actinomadura rayongensis</name>
    <dbReference type="NCBI Taxonomy" id="1429076"/>
    <lineage>
        <taxon>Bacteria</taxon>
        <taxon>Bacillati</taxon>
        <taxon>Actinomycetota</taxon>
        <taxon>Actinomycetes</taxon>
        <taxon>Streptosporangiales</taxon>
        <taxon>Thermomonosporaceae</taxon>
        <taxon>Actinomadura</taxon>
    </lineage>
</organism>
<dbReference type="PANTHER" id="PTHR47153:SF2">
    <property type="entry name" value="LACTATE UTILIZATION PROTEIN B"/>
    <property type="match status" value="1"/>
</dbReference>
<dbReference type="SUPFAM" id="SSF54862">
    <property type="entry name" value="4Fe-4S ferredoxins"/>
    <property type="match status" value="1"/>
</dbReference>
<evidence type="ECO:0000256" key="7">
    <source>
        <dbReference type="ARBA" id="ARBA00023014"/>
    </source>
</evidence>
<accession>A0A6I4WE68</accession>
<evidence type="ECO:0000256" key="3">
    <source>
        <dbReference type="ARBA" id="ARBA00022723"/>
    </source>
</evidence>
<evidence type="ECO:0000256" key="1">
    <source>
        <dbReference type="ARBA" id="ARBA00022448"/>
    </source>
</evidence>
<dbReference type="Pfam" id="PF11870">
    <property type="entry name" value="LutB_C"/>
    <property type="match status" value="1"/>
</dbReference>
<dbReference type="InterPro" id="IPR017900">
    <property type="entry name" value="4Fe4S_Fe_S_CS"/>
</dbReference>
<dbReference type="OrthoDB" id="9782337at2"/>
<dbReference type="Gene3D" id="1.10.1060.10">
    <property type="entry name" value="Alpha-helical ferredoxin"/>
    <property type="match status" value="1"/>
</dbReference>
<dbReference type="InterPro" id="IPR004452">
    <property type="entry name" value="LutB/LldF"/>
</dbReference>
<dbReference type="PROSITE" id="PS51379">
    <property type="entry name" value="4FE4S_FER_2"/>
    <property type="match status" value="1"/>
</dbReference>
<dbReference type="InterPro" id="IPR037171">
    <property type="entry name" value="NagB/RpiA_transferase-like"/>
</dbReference>
<proteinExistence type="predicted"/>
<dbReference type="EMBL" id="WUTW01000006">
    <property type="protein sequence ID" value="MXQ67150.1"/>
    <property type="molecule type" value="Genomic_DNA"/>
</dbReference>
<dbReference type="Proteomes" id="UP000431901">
    <property type="component" value="Unassembled WGS sequence"/>
</dbReference>
<dbReference type="GO" id="GO:0006089">
    <property type="term" value="P:lactate metabolic process"/>
    <property type="evidence" value="ECO:0007669"/>
    <property type="project" value="InterPro"/>
</dbReference>
<dbReference type="Pfam" id="PF02589">
    <property type="entry name" value="LUD_dom"/>
    <property type="match status" value="1"/>
</dbReference>
<dbReference type="GO" id="GO:0046872">
    <property type="term" value="F:metal ion binding"/>
    <property type="evidence" value="ECO:0007669"/>
    <property type="project" value="UniProtKB-KW"/>
</dbReference>
<feature type="domain" description="4Fe-4S ferredoxin-type" evidence="8">
    <location>
        <begin position="244"/>
        <end position="274"/>
    </location>
</feature>
<keyword evidence="5" id="KW-0249">Electron transport</keyword>
<comment type="caution">
    <text evidence="9">The sequence shown here is derived from an EMBL/GenBank/DDBJ whole genome shotgun (WGS) entry which is preliminary data.</text>
</comment>
<keyword evidence="10" id="KW-1185">Reference proteome</keyword>
<dbReference type="RefSeq" id="WP_161105345.1">
    <property type="nucleotide sequence ID" value="NZ_JBHLYI010000024.1"/>
</dbReference>
<evidence type="ECO:0000256" key="6">
    <source>
        <dbReference type="ARBA" id="ARBA00023004"/>
    </source>
</evidence>
<dbReference type="GO" id="GO:0051539">
    <property type="term" value="F:4 iron, 4 sulfur cluster binding"/>
    <property type="evidence" value="ECO:0007669"/>
    <property type="project" value="UniProtKB-KW"/>
</dbReference>
<evidence type="ECO:0000259" key="8">
    <source>
        <dbReference type="PROSITE" id="PS51379"/>
    </source>
</evidence>
<name>A0A6I4WE68_9ACTN</name>
<dbReference type="InterPro" id="IPR024185">
    <property type="entry name" value="FTHF_cligase-like_sf"/>
</dbReference>
<dbReference type="PANTHER" id="PTHR47153">
    <property type="entry name" value="LACTATE UTILIZATION PROTEIN B"/>
    <property type="match status" value="1"/>
</dbReference>
<reference evidence="9 10" key="1">
    <citation type="submission" date="2019-12" db="EMBL/GenBank/DDBJ databases">
        <title>Nocardia macrotermitis sp. nov. and Nocardia aurantia sp. nov., isolated from the gut of the fungus growing-termite Macrotermes natalensis.</title>
        <authorList>
            <person name="Christine B."/>
            <person name="Rene B."/>
        </authorList>
    </citation>
    <scope>NUCLEOTIDE SEQUENCE [LARGE SCALE GENOMIC DNA]</scope>
    <source>
        <strain evidence="9 10">DSM 102126</strain>
    </source>
</reference>